<sequence length="113" mass="12728">NTIRQSLIVTIQSVNKNLNITSSSIPIVETIATRKSIKIPKALIRSDSKEDLGDRYPIEARSKYRLLPFISLPIDTSTIYTVLDNLIAYLNTIFINPNRRAKLAEEAIVVKES</sequence>
<accession>A0A9W9IXU9</accession>
<name>A0A9W9IXU9_9EURO</name>
<dbReference type="Proteomes" id="UP001150879">
    <property type="component" value="Unassembled WGS sequence"/>
</dbReference>
<protein>
    <submittedName>
        <fullName evidence="1">Uncharacterized protein</fullName>
    </submittedName>
</protein>
<reference evidence="1" key="2">
    <citation type="journal article" date="2023" name="IMA Fungus">
        <title>Comparative genomic study of the Penicillium genus elucidates a diverse pangenome and 15 lateral gene transfer events.</title>
        <authorList>
            <person name="Petersen C."/>
            <person name="Sorensen T."/>
            <person name="Nielsen M.R."/>
            <person name="Sondergaard T.E."/>
            <person name="Sorensen J.L."/>
            <person name="Fitzpatrick D.A."/>
            <person name="Frisvad J.C."/>
            <person name="Nielsen K.L."/>
        </authorList>
    </citation>
    <scope>NUCLEOTIDE SEQUENCE</scope>
    <source>
        <strain evidence="1">IBT 16849</strain>
    </source>
</reference>
<dbReference type="EMBL" id="JAPQKP010000006">
    <property type="protein sequence ID" value="KAJ5186019.1"/>
    <property type="molecule type" value="Genomic_DNA"/>
</dbReference>
<reference evidence="1" key="1">
    <citation type="submission" date="2022-11" db="EMBL/GenBank/DDBJ databases">
        <authorList>
            <person name="Petersen C."/>
        </authorList>
    </citation>
    <scope>NUCLEOTIDE SEQUENCE</scope>
    <source>
        <strain evidence="1">IBT 16849</strain>
    </source>
</reference>
<comment type="caution">
    <text evidence="1">The sequence shown here is derived from an EMBL/GenBank/DDBJ whole genome shotgun (WGS) entry which is preliminary data.</text>
</comment>
<dbReference type="AlphaFoldDB" id="A0A9W9IXU9"/>
<gene>
    <name evidence="1" type="ORF">N7472_010859</name>
</gene>
<evidence type="ECO:0000313" key="1">
    <source>
        <dbReference type="EMBL" id="KAJ5186019.1"/>
    </source>
</evidence>
<feature type="non-terminal residue" evidence="1">
    <location>
        <position position="1"/>
    </location>
</feature>
<evidence type="ECO:0000313" key="2">
    <source>
        <dbReference type="Proteomes" id="UP001150879"/>
    </source>
</evidence>
<organism evidence="1 2">
    <name type="scientific">Penicillium cf. griseofulvum</name>
    <dbReference type="NCBI Taxonomy" id="2972120"/>
    <lineage>
        <taxon>Eukaryota</taxon>
        <taxon>Fungi</taxon>
        <taxon>Dikarya</taxon>
        <taxon>Ascomycota</taxon>
        <taxon>Pezizomycotina</taxon>
        <taxon>Eurotiomycetes</taxon>
        <taxon>Eurotiomycetidae</taxon>
        <taxon>Eurotiales</taxon>
        <taxon>Aspergillaceae</taxon>
        <taxon>Penicillium</taxon>
    </lineage>
</organism>
<proteinExistence type="predicted"/>
<keyword evidence="2" id="KW-1185">Reference proteome</keyword>